<dbReference type="Pfam" id="PF00561">
    <property type="entry name" value="Abhydrolase_1"/>
    <property type="match status" value="1"/>
</dbReference>
<protein>
    <recommendedName>
        <fullName evidence="1">AB hydrolase-1 domain-containing protein</fullName>
    </recommendedName>
</protein>
<dbReference type="Gene3D" id="3.40.50.1820">
    <property type="entry name" value="alpha/beta hydrolase"/>
    <property type="match status" value="1"/>
</dbReference>
<feature type="non-terminal residue" evidence="2">
    <location>
        <position position="102"/>
    </location>
</feature>
<feature type="domain" description="AB hydrolase-1" evidence="1">
    <location>
        <begin position="37"/>
        <end position="101"/>
    </location>
</feature>
<accession>A0AAD5SWG3</accession>
<evidence type="ECO:0000313" key="3">
    <source>
        <dbReference type="Proteomes" id="UP001211907"/>
    </source>
</evidence>
<reference evidence="2" key="1">
    <citation type="submission" date="2020-05" db="EMBL/GenBank/DDBJ databases">
        <title>Phylogenomic resolution of chytrid fungi.</title>
        <authorList>
            <person name="Stajich J.E."/>
            <person name="Amses K."/>
            <person name="Simmons R."/>
            <person name="Seto K."/>
            <person name="Myers J."/>
            <person name="Bonds A."/>
            <person name="Quandt C.A."/>
            <person name="Barry K."/>
            <person name="Liu P."/>
            <person name="Grigoriev I."/>
            <person name="Longcore J.E."/>
            <person name="James T.Y."/>
        </authorList>
    </citation>
    <scope>NUCLEOTIDE SEQUENCE</scope>
    <source>
        <strain evidence="2">JEL0513</strain>
    </source>
</reference>
<proteinExistence type="predicted"/>
<name>A0AAD5SWG3_9FUNG</name>
<dbReference type="InterPro" id="IPR000073">
    <property type="entry name" value="AB_hydrolase_1"/>
</dbReference>
<dbReference type="PANTHER" id="PTHR43329">
    <property type="entry name" value="EPOXIDE HYDROLASE"/>
    <property type="match status" value="1"/>
</dbReference>
<comment type="caution">
    <text evidence="2">The sequence shown here is derived from an EMBL/GenBank/DDBJ whole genome shotgun (WGS) entry which is preliminary data.</text>
</comment>
<dbReference type="AlphaFoldDB" id="A0AAD5SWG3"/>
<dbReference type="SUPFAM" id="SSF53474">
    <property type="entry name" value="alpha/beta-Hydrolases"/>
    <property type="match status" value="1"/>
</dbReference>
<keyword evidence="3" id="KW-1185">Reference proteome</keyword>
<evidence type="ECO:0000259" key="1">
    <source>
        <dbReference type="Pfam" id="PF00561"/>
    </source>
</evidence>
<gene>
    <name evidence="2" type="ORF">HK100_001968</name>
</gene>
<dbReference type="InterPro" id="IPR029058">
    <property type="entry name" value="AB_hydrolase_fold"/>
</dbReference>
<evidence type="ECO:0000313" key="2">
    <source>
        <dbReference type="EMBL" id="KAJ3113476.1"/>
    </source>
</evidence>
<organism evidence="2 3">
    <name type="scientific">Physocladia obscura</name>
    <dbReference type="NCBI Taxonomy" id="109957"/>
    <lineage>
        <taxon>Eukaryota</taxon>
        <taxon>Fungi</taxon>
        <taxon>Fungi incertae sedis</taxon>
        <taxon>Chytridiomycota</taxon>
        <taxon>Chytridiomycota incertae sedis</taxon>
        <taxon>Chytridiomycetes</taxon>
        <taxon>Chytridiales</taxon>
        <taxon>Chytriomycetaceae</taxon>
        <taxon>Physocladia</taxon>
    </lineage>
</organism>
<dbReference type="Proteomes" id="UP001211907">
    <property type="component" value="Unassembled WGS sequence"/>
</dbReference>
<sequence>MSSTTYLGPSLPGVTHHRVSLNGAELHYVSAGSSGTPILLVHGFPESWWAFSKVIPLLAAKHRVFAVDLRGFGDSSTDAGDYSSGASAADLHVLVAHLGVGA</sequence>
<dbReference type="EMBL" id="JADGJH010001445">
    <property type="protein sequence ID" value="KAJ3113476.1"/>
    <property type="molecule type" value="Genomic_DNA"/>
</dbReference>